<dbReference type="OrthoDB" id="5876800at2759"/>
<accession>G0P026</accession>
<dbReference type="AlphaFoldDB" id="G0P026"/>
<dbReference type="PROSITE" id="PS51184">
    <property type="entry name" value="JMJC"/>
    <property type="match status" value="1"/>
</dbReference>
<dbReference type="EMBL" id="GL379995">
    <property type="protein sequence ID" value="EGT41423.1"/>
    <property type="molecule type" value="Genomic_DNA"/>
</dbReference>
<evidence type="ECO:0000256" key="5">
    <source>
        <dbReference type="ARBA" id="ARBA00023163"/>
    </source>
</evidence>
<protein>
    <recommendedName>
        <fullName evidence="6">JmjC domain-containing protein</fullName>
    </recommendedName>
</protein>
<dbReference type="GO" id="GO:0046872">
    <property type="term" value="F:metal ion binding"/>
    <property type="evidence" value="ECO:0007669"/>
    <property type="project" value="UniProtKB-KW"/>
</dbReference>
<dbReference type="Gene3D" id="2.60.120.650">
    <property type="entry name" value="Cupin"/>
    <property type="match status" value="1"/>
</dbReference>
<keyword evidence="8" id="KW-1185">Reference proteome</keyword>
<proteinExistence type="predicted"/>
<dbReference type="GO" id="GO:0016491">
    <property type="term" value="F:oxidoreductase activity"/>
    <property type="evidence" value="ECO:0007669"/>
    <property type="project" value="UniProtKB-KW"/>
</dbReference>
<evidence type="ECO:0000313" key="7">
    <source>
        <dbReference type="EMBL" id="EGT41423.1"/>
    </source>
</evidence>
<dbReference type="PANTHER" id="PTHR23123">
    <property type="entry name" value="PHD/F-BOX CONTAINING PROTEIN"/>
    <property type="match status" value="1"/>
</dbReference>
<evidence type="ECO:0000256" key="4">
    <source>
        <dbReference type="ARBA" id="ARBA00023015"/>
    </source>
</evidence>
<reference evidence="8" key="1">
    <citation type="submission" date="2011-07" db="EMBL/GenBank/DDBJ databases">
        <authorList>
            <consortium name="Caenorhabditis brenneri Sequencing and Analysis Consortium"/>
            <person name="Wilson R.K."/>
        </authorList>
    </citation>
    <scope>NUCLEOTIDE SEQUENCE [LARGE SCALE GENOMIC DNA]</scope>
    <source>
        <strain evidence="8">PB2801</strain>
    </source>
</reference>
<dbReference type="InParanoid" id="G0P026"/>
<keyword evidence="4" id="KW-0805">Transcription regulation</keyword>
<dbReference type="InterPro" id="IPR003347">
    <property type="entry name" value="JmjC_dom"/>
</dbReference>
<keyword evidence="3" id="KW-0408">Iron</keyword>
<evidence type="ECO:0000256" key="1">
    <source>
        <dbReference type="ARBA" id="ARBA00022723"/>
    </source>
</evidence>
<keyword evidence="2" id="KW-0560">Oxidoreductase</keyword>
<evidence type="ECO:0000256" key="2">
    <source>
        <dbReference type="ARBA" id="ARBA00023002"/>
    </source>
</evidence>
<feature type="domain" description="JmjC" evidence="6">
    <location>
        <begin position="1"/>
        <end position="152"/>
    </location>
</feature>
<evidence type="ECO:0000256" key="3">
    <source>
        <dbReference type="ARBA" id="ARBA00023004"/>
    </source>
</evidence>
<keyword evidence="1" id="KW-0479">Metal-binding</keyword>
<evidence type="ECO:0000313" key="8">
    <source>
        <dbReference type="Proteomes" id="UP000008068"/>
    </source>
</evidence>
<keyword evidence="5" id="KW-0804">Transcription</keyword>
<dbReference type="SUPFAM" id="SSF51197">
    <property type="entry name" value="Clavaminate synthase-like"/>
    <property type="match status" value="1"/>
</dbReference>
<dbReference type="Proteomes" id="UP000008068">
    <property type="component" value="Unassembled WGS sequence"/>
</dbReference>
<name>G0P026_CAEBE</name>
<dbReference type="STRING" id="135651.G0P026"/>
<sequence>MLKVSALIVVNDPFSVGKCEEKQIFWEEYALVIHVSGVQQKPSPERINRLDFAYREELKKYGIDLVDNTTHRCKMFAKNTPGSDSEEYFKNNFLEFEGVEVFKVEIEAGQKVFMPPGWIHAVYTPEDTMEYTGGWLHSGSLDIQPPQHQHQIEPLENQATIHITPEIRKALESLPPLPVLMEMLQKTSKPSLPNNRTTNGS</sequence>
<dbReference type="InterPro" id="IPR050690">
    <property type="entry name" value="JHDM1_Histone_Demethylase"/>
</dbReference>
<dbReference type="HOGENOM" id="CLU_1361490_0_0_1"/>
<organism evidence="8">
    <name type="scientific">Caenorhabditis brenneri</name>
    <name type="common">Nematode worm</name>
    <dbReference type="NCBI Taxonomy" id="135651"/>
    <lineage>
        <taxon>Eukaryota</taxon>
        <taxon>Metazoa</taxon>
        <taxon>Ecdysozoa</taxon>
        <taxon>Nematoda</taxon>
        <taxon>Chromadorea</taxon>
        <taxon>Rhabditida</taxon>
        <taxon>Rhabditina</taxon>
        <taxon>Rhabditomorpha</taxon>
        <taxon>Rhabditoidea</taxon>
        <taxon>Rhabditidae</taxon>
        <taxon>Peloderinae</taxon>
        <taxon>Caenorhabditis</taxon>
    </lineage>
</organism>
<gene>
    <name evidence="7" type="ORF">CAEBREN_20380</name>
</gene>
<evidence type="ECO:0000259" key="6">
    <source>
        <dbReference type="PROSITE" id="PS51184"/>
    </source>
</evidence>